<dbReference type="AlphaFoldDB" id="A0A7J3X7A1"/>
<evidence type="ECO:0000313" key="2">
    <source>
        <dbReference type="EMBL" id="HHP04905.1"/>
    </source>
</evidence>
<sequence length="210" mass="22778">MAGSLSFLRPTPGSLVLFAVLAFICVGGAIQSYAFIDDFPGAPKPPLYDLLKPLEIWPSWVFLAAPVHLLGSLLGLRWLLKYFPSLGGVSAPVASLAYAYVVSCWAVYSWSRWARYGKYGRYTPLVGVALTSVLYLPRASLPVVAALEVDPLGYAVRTVSGFALLTVVFAVYAVSIYGLHKALGTALRSHLMGDQRFGKAREGARRPRPL</sequence>
<proteinExistence type="predicted"/>
<feature type="transmembrane region" description="Helical" evidence="1">
    <location>
        <begin position="122"/>
        <end position="139"/>
    </location>
</feature>
<reference evidence="2" key="1">
    <citation type="journal article" date="2020" name="mSystems">
        <title>Genome- and Community-Level Interaction Insights into Carbon Utilization and Element Cycling Functions of Hydrothermarchaeota in Hydrothermal Sediment.</title>
        <authorList>
            <person name="Zhou Z."/>
            <person name="Liu Y."/>
            <person name="Xu W."/>
            <person name="Pan J."/>
            <person name="Luo Z.H."/>
            <person name="Li M."/>
        </authorList>
    </citation>
    <scope>NUCLEOTIDE SEQUENCE [LARGE SCALE GENOMIC DNA]</scope>
    <source>
        <strain evidence="2">SpSt-1125</strain>
    </source>
</reference>
<name>A0A7J3X7A1_THEPE</name>
<accession>A0A7J3X7A1</accession>
<feature type="transmembrane region" description="Helical" evidence="1">
    <location>
        <begin position="15"/>
        <end position="36"/>
    </location>
</feature>
<comment type="caution">
    <text evidence="2">The sequence shown here is derived from an EMBL/GenBank/DDBJ whole genome shotgun (WGS) entry which is preliminary data.</text>
</comment>
<evidence type="ECO:0000256" key="1">
    <source>
        <dbReference type="SAM" id="Phobius"/>
    </source>
</evidence>
<keyword evidence="1" id="KW-0472">Membrane</keyword>
<feature type="transmembrane region" description="Helical" evidence="1">
    <location>
        <begin position="57"/>
        <end position="80"/>
    </location>
</feature>
<gene>
    <name evidence="2" type="ORF">ENM88_04045</name>
</gene>
<keyword evidence="1" id="KW-1133">Transmembrane helix</keyword>
<feature type="transmembrane region" description="Helical" evidence="1">
    <location>
        <begin position="86"/>
        <end position="110"/>
    </location>
</feature>
<feature type="transmembrane region" description="Helical" evidence="1">
    <location>
        <begin position="159"/>
        <end position="179"/>
    </location>
</feature>
<keyword evidence="1" id="KW-0812">Transmembrane</keyword>
<organism evidence="2">
    <name type="scientific">Thermofilum pendens</name>
    <dbReference type="NCBI Taxonomy" id="2269"/>
    <lineage>
        <taxon>Archaea</taxon>
        <taxon>Thermoproteota</taxon>
        <taxon>Thermoprotei</taxon>
        <taxon>Thermofilales</taxon>
        <taxon>Thermofilaceae</taxon>
        <taxon>Thermofilum</taxon>
    </lineage>
</organism>
<dbReference type="EMBL" id="DRZM01000127">
    <property type="protein sequence ID" value="HHP04905.1"/>
    <property type="molecule type" value="Genomic_DNA"/>
</dbReference>
<protein>
    <submittedName>
        <fullName evidence="2">Uncharacterized protein</fullName>
    </submittedName>
</protein>